<name>B4VIK1_9CYAN</name>
<dbReference type="Proteomes" id="UP000003835">
    <property type="component" value="Unassembled WGS sequence"/>
</dbReference>
<sequence length="53" mass="6043">MYYTQRQALFRSGLSAQIPQKSYRSSSCQNTALAEPAEEETYRGILAIWQEIG</sequence>
<proteinExistence type="predicted"/>
<dbReference type="RefSeq" id="WP_006098633.1">
    <property type="nucleotide sequence ID" value="NZ_DS989842.1"/>
</dbReference>
<organism evidence="1 2">
    <name type="scientific">Coleofasciculus chthonoplastes PCC 7420</name>
    <dbReference type="NCBI Taxonomy" id="118168"/>
    <lineage>
        <taxon>Bacteria</taxon>
        <taxon>Bacillati</taxon>
        <taxon>Cyanobacteriota</taxon>
        <taxon>Cyanophyceae</taxon>
        <taxon>Coleofasciculales</taxon>
        <taxon>Coleofasciculaceae</taxon>
        <taxon>Coleofasciculus</taxon>
    </lineage>
</organism>
<dbReference type="AlphaFoldDB" id="B4VIK1"/>
<protein>
    <submittedName>
        <fullName evidence="1">Uncharacterized protein</fullName>
    </submittedName>
</protein>
<dbReference type="HOGENOM" id="CLU_198858_0_0_3"/>
<accession>B4VIK1</accession>
<evidence type="ECO:0000313" key="1">
    <source>
        <dbReference type="EMBL" id="EDX78198.1"/>
    </source>
</evidence>
<keyword evidence="2" id="KW-1185">Reference proteome</keyword>
<reference evidence="1 2" key="1">
    <citation type="submission" date="2008-07" db="EMBL/GenBank/DDBJ databases">
        <authorList>
            <person name="Tandeau de Marsac N."/>
            <person name="Ferriera S."/>
            <person name="Johnson J."/>
            <person name="Kravitz S."/>
            <person name="Beeson K."/>
            <person name="Sutton G."/>
            <person name="Rogers Y.-H."/>
            <person name="Friedman R."/>
            <person name="Frazier M."/>
            <person name="Venter J.C."/>
        </authorList>
    </citation>
    <scope>NUCLEOTIDE SEQUENCE [LARGE SCALE GENOMIC DNA]</scope>
    <source>
        <strain evidence="1 2">PCC 7420</strain>
    </source>
</reference>
<gene>
    <name evidence="1" type="ORF">MC7420_7936</name>
</gene>
<evidence type="ECO:0000313" key="2">
    <source>
        <dbReference type="Proteomes" id="UP000003835"/>
    </source>
</evidence>
<dbReference type="EMBL" id="DS989842">
    <property type="protein sequence ID" value="EDX78198.1"/>
    <property type="molecule type" value="Genomic_DNA"/>
</dbReference>